<dbReference type="AlphaFoldDB" id="A0A504YTT8"/>
<keyword evidence="3" id="KW-1185">Reference proteome</keyword>
<comment type="caution">
    <text evidence="2">The sequence shown here is derived from an EMBL/GenBank/DDBJ whole genome shotgun (WGS) entry which is preliminary data.</text>
</comment>
<proteinExistence type="predicted"/>
<dbReference type="OrthoDB" id="6239151at2759"/>
<dbReference type="Proteomes" id="UP000316759">
    <property type="component" value="Unassembled WGS sequence"/>
</dbReference>
<gene>
    <name evidence="2" type="ORF">FGIG_06512</name>
</gene>
<name>A0A504YTT8_FASGI</name>
<evidence type="ECO:0000256" key="1">
    <source>
        <dbReference type="SAM" id="MobiDB-lite"/>
    </source>
</evidence>
<dbReference type="EMBL" id="SUNJ01005498">
    <property type="protein sequence ID" value="TPP63591.1"/>
    <property type="molecule type" value="Genomic_DNA"/>
</dbReference>
<accession>A0A504YTT8</accession>
<organism evidence="2 3">
    <name type="scientific">Fasciola gigantica</name>
    <name type="common">Giant liver fluke</name>
    <dbReference type="NCBI Taxonomy" id="46835"/>
    <lineage>
        <taxon>Eukaryota</taxon>
        <taxon>Metazoa</taxon>
        <taxon>Spiralia</taxon>
        <taxon>Lophotrochozoa</taxon>
        <taxon>Platyhelminthes</taxon>
        <taxon>Trematoda</taxon>
        <taxon>Digenea</taxon>
        <taxon>Plagiorchiida</taxon>
        <taxon>Echinostomata</taxon>
        <taxon>Echinostomatoidea</taxon>
        <taxon>Fasciolidae</taxon>
        <taxon>Fasciola</taxon>
    </lineage>
</organism>
<sequence>MPRGKRKCVHPPLTFLHPPFSKQLGELAYVAPTEIHPEVKTTNADEKCSWISPTFKLDLLHNATNRGKHADRTKPTPNSTPVPRKTLEFVSSSDVRVSIAAFFFSLHPRCFTTVFRDLLDAR</sequence>
<evidence type="ECO:0000313" key="2">
    <source>
        <dbReference type="EMBL" id="TPP63591.1"/>
    </source>
</evidence>
<evidence type="ECO:0000313" key="3">
    <source>
        <dbReference type="Proteomes" id="UP000316759"/>
    </source>
</evidence>
<reference evidence="2 3" key="1">
    <citation type="submission" date="2019-04" db="EMBL/GenBank/DDBJ databases">
        <title>Annotation for the trematode Fasciola gigantica.</title>
        <authorList>
            <person name="Choi Y.-J."/>
        </authorList>
    </citation>
    <scope>NUCLEOTIDE SEQUENCE [LARGE SCALE GENOMIC DNA]</scope>
    <source>
        <strain evidence="2">Uganda_cow_1</strain>
    </source>
</reference>
<feature type="region of interest" description="Disordered" evidence="1">
    <location>
        <begin position="63"/>
        <end position="84"/>
    </location>
</feature>
<protein>
    <submittedName>
        <fullName evidence="2">Uncharacterized protein</fullName>
    </submittedName>
</protein>